<proteinExistence type="predicted"/>
<organism evidence="2 3">
    <name type="scientific">Rhizobium halophytocola</name>
    <dbReference type="NCBI Taxonomy" id="735519"/>
    <lineage>
        <taxon>Bacteria</taxon>
        <taxon>Pseudomonadati</taxon>
        <taxon>Pseudomonadota</taxon>
        <taxon>Alphaproteobacteria</taxon>
        <taxon>Hyphomicrobiales</taxon>
        <taxon>Rhizobiaceae</taxon>
        <taxon>Rhizobium/Agrobacterium group</taxon>
        <taxon>Rhizobium</taxon>
    </lineage>
</organism>
<keyword evidence="2" id="KW-0413">Isomerase</keyword>
<dbReference type="RefSeq" id="WP_209944779.1">
    <property type="nucleotide sequence ID" value="NZ_JAGGJU010000005.1"/>
</dbReference>
<reference evidence="2 3" key="1">
    <citation type="submission" date="2021-03" db="EMBL/GenBank/DDBJ databases">
        <title>Genomic Encyclopedia of Type Strains, Phase IV (KMG-IV): sequencing the most valuable type-strain genomes for metagenomic binning, comparative biology and taxonomic classification.</title>
        <authorList>
            <person name="Goeker M."/>
        </authorList>
    </citation>
    <scope>NUCLEOTIDE SEQUENCE [LARGE SCALE GENOMIC DNA]</scope>
    <source>
        <strain evidence="2 3">DSM 21600</strain>
    </source>
</reference>
<name>A0ABS4DYH3_9HYPH</name>
<dbReference type="Gene3D" id="1.10.4030.10">
    <property type="entry name" value="Porin chaperone SurA, peptide-binding domain"/>
    <property type="match status" value="1"/>
</dbReference>
<keyword evidence="3" id="KW-1185">Reference proteome</keyword>
<keyword evidence="1" id="KW-0732">Signal</keyword>
<dbReference type="EC" id="5.2.1.8" evidence="2"/>
<dbReference type="EMBL" id="JAGGJU010000005">
    <property type="protein sequence ID" value="MBP1850747.1"/>
    <property type="molecule type" value="Genomic_DNA"/>
</dbReference>
<dbReference type="PANTHER" id="PTHR47637:SF1">
    <property type="entry name" value="CHAPERONE SURA"/>
    <property type="match status" value="1"/>
</dbReference>
<dbReference type="SUPFAM" id="SSF109998">
    <property type="entry name" value="Triger factor/SurA peptide-binding domain-like"/>
    <property type="match status" value="1"/>
</dbReference>
<dbReference type="InterPro" id="IPR050280">
    <property type="entry name" value="OMP_Chaperone_SurA"/>
</dbReference>
<protein>
    <submittedName>
        <fullName evidence="2">Peptidyl-prolyl cis-trans isomerase SurA</fullName>
        <ecNumber evidence="2">5.2.1.8</ecNumber>
    </submittedName>
</protein>
<dbReference type="GO" id="GO:0003755">
    <property type="term" value="F:peptidyl-prolyl cis-trans isomerase activity"/>
    <property type="evidence" value="ECO:0007669"/>
    <property type="project" value="UniProtKB-EC"/>
</dbReference>
<dbReference type="InterPro" id="IPR027304">
    <property type="entry name" value="Trigger_fact/SurA_dom_sf"/>
</dbReference>
<evidence type="ECO:0000313" key="2">
    <source>
        <dbReference type="EMBL" id="MBP1850747.1"/>
    </source>
</evidence>
<accession>A0ABS4DYH3</accession>
<dbReference type="Pfam" id="PF13624">
    <property type="entry name" value="SurA_N_3"/>
    <property type="match status" value="1"/>
</dbReference>
<gene>
    <name evidence="2" type="ORF">J2Z17_002184</name>
</gene>
<evidence type="ECO:0000256" key="1">
    <source>
        <dbReference type="ARBA" id="ARBA00022729"/>
    </source>
</evidence>
<evidence type="ECO:0000313" key="3">
    <source>
        <dbReference type="Proteomes" id="UP000759443"/>
    </source>
</evidence>
<sequence length="316" mass="34823">MKFGRNGVRSAIISGLLAVSAVSVTLLPPVTVQAASEVKAVVNGQAITSGDVASRVAFLRLQHRSGNLNKTALDQLVEEALKRQEIARVGASVSTSDVDAAFARFAASNKMDTKRMAMILDKSGVGVSHFKSFIAVQMSWPRLLSARYGSSGQMSKQDIISRMAESKEKPSTTEYFLKQIIFVIPESKRKSITGKRKAEAEASRKSFPGCEEAMQFARNYHDVSIRDLGRILEPQLPAEWKPLIEKASNGTTGTRVTDKGVEYLAICKSRTVSDDLAAEMVFRAEDIGKDKKKEDEDPNDKKYLDDLRSKAQIIYR</sequence>
<dbReference type="PANTHER" id="PTHR47637">
    <property type="entry name" value="CHAPERONE SURA"/>
    <property type="match status" value="1"/>
</dbReference>
<comment type="caution">
    <text evidence="2">The sequence shown here is derived from an EMBL/GenBank/DDBJ whole genome shotgun (WGS) entry which is preliminary data.</text>
</comment>
<dbReference type="Proteomes" id="UP000759443">
    <property type="component" value="Unassembled WGS sequence"/>
</dbReference>